<feature type="non-terminal residue" evidence="7">
    <location>
        <position position="504"/>
    </location>
</feature>
<feature type="non-terminal residue" evidence="7">
    <location>
        <position position="1"/>
    </location>
</feature>
<accession>A0A564YQ77</accession>
<dbReference type="Pfam" id="PF07535">
    <property type="entry name" value="zf-DBF"/>
    <property type="match status" value="1"/>
</dbReference>
<keyword evidence="1" id="KW-0479">Metal-binding</keyword>
<gene>
    <name evidence="7" type="ORF">WMSIL1_LOCUS8711</name>
</gene>
<evidence type="ECO:0000256" key="4">
    <source>
        <dbReference type="PROSITE-ProRule" id="PRU00600"/>
    </source>
</evidence>
<feature type="region of interest" description="Disordered" evidence="5">
    <location>
        <begin position="176"/>
        <end position="236"/>
    </location>
</feature>
<dbReference type="Gene3D" id="6.10.250.3410">
    <property type="entry name" value="DBF zinc finger"/>
    <property type="match status" value="1"/>
</dbReference>
<evidence type="ECO:0000256" key="3">
    <source>
        <dbReference type="ARBA" id="ARBA00022833"/>
    </source>
</evidence>
<feature type="compositionally biased region" description="Pro residues" evidence="5">
    <location>
        <begin position="385"/>
        <end position="398"/>
    </location>
</feature>
<dbReference type="PROSITE" id="PS51265">
    <property type="entry name" value="ZF_DBF4"/>
    <property type="match status" value="1"/>
</dbReference>
<dbReference type="GO" id="GO:0003676">
    <property type="term" value="F:nucleic acid binding"/>
    <property type="evidence" value="ECO:0007669"/>
    <property type="project" value="InterPro"/>
</dbReference>
<evidence type="ECO:0000313" key="8">
    <source>
        <dbReference type="Proteomes" id="UP000321570"/>
    </source>
</evidence>
<dbReference type="PANTHER" id="PTHR15375">
    <property type="entry name" value="ACTIVATOR OF S-PHASE KINASE-RELATED"/>
    <property type="match status" value="1"/>
</dbReference>
<feature type="compositionally biased region" description="Polar residues" evidence="5">
    <location>
        <begin position="366"/>
        <end position="383"/>
    </location>
</feature>
<keyword evidence="3" id="KW-0862">Zinc</keyword>
<evidence type="ECO:0000256" key="2">
    <source>
        <dbReference type="ARBA" id="ARBA00022771"/>
    </source>
</evidence>
<evidence type="ECO:0000256" key="5">
    <source>
        <dbReference type="SAM" id="MobiDB-lite"/>
    </source>
</evidence>
<reference evidence="7 8" key="1">
    <citation type="submission" date="2019-07" db="EMBL/GenBank/DDBJ databases">
        <authorList>
            <person name="Jastrzebski P J."/>
            <person name="Paukszto L."/>
            <person name="Jastrzebski P J."/>
        </authorList>
    </citation>
    <scope>NUCLEOTIDE SEQUENCE [LARGE SCALE GENOMIC DNA]</scope>
    <source>
        <strain evidence="7 8">WMS-il1</strain>
    </source>
</reference>
<keyword evidence="2 4" id="KW-0863">Zinc-finger</keyword>
<feature type="region of interest" description="Disordered" evidence="5">
    <location>
        <begin position="339"/>
        <end position="405"/>
    </location>
</feature>
<dbReference type="InterPro" id="IPR006572">
    <property type="entry name" value="Znf_DBF"/>
</dbReference>
<evidence type="ECO:0000313" key="7">
    <source>
        <dbReference type="EMBL" id="VUZ49431.1"/>
    </source>
</evidence>
<dbReference type="GO" id="GO:1901987">
    <property type="term" value="P:regulation of cell cycle phase transition"/>
    <property type="evidence" value="ECO:0007669"/>
    <property type="project" value="TreeGrafter"/>
</dbReference>
<evidence type="ECO:0000256" key="1">
    <source>
        <dbReference type="ARBA" id="ARBA00022723"/>
    </source>
</evidence>
<keyword evidence="8" id="KW-1185">Reference proteome</keyword>
<dbReference type="AlphaFoldDB" id="A0A564YQ77"/>
<dbReference type="GO" id="GO:0010571">
    <property type="term" value="P:positive regulation of nuclear cell cycle DNA replication"/>
    <property type="evidence" value="ECO:0007669"/>
    <property type="project" value="TreeGrafter"/>
</dbReference>
<feature type="compositionally biased region" description="Polar residues" evidence="5">
    <location>
        <begin position="339"/>
        <end position="357"/>
    </location>
</feature>
<proteinExistence type="predicted"/>
<dbReference type="GO" id="GO:0031431">
    <property type="term" value="C:Dbf4-dependent protein kinase complex"/>
    <property type="evidence" value="ECO:0007669"/>
    <property type="project" value="TreeGrafter"/>
</dbReference>
<dbReference type="PANTHER" id="PTHR15375:SF26">
    <property type="entry name" value="PROTEIN CHIFFON"/>
    <property type="match status" value="1"/>
</dbReference>
<dbReference type="SMART" id="SM00586">
    <property type="entry name" value="ZnF_DBF"/>
    <property type="match status" value="1"/>
</dbReference>
<dbReference type="InterPro" id="IPR038545">
    <property type="entry name" value="Znf_DBF_sf"/>
</dbReference>
<dbReference type="GO" id="GO:0043539">
    <property type="term" value="F:protein serine/threonine kinase activator activity"/>
    <property type="evidence" value="ECO:0007669"/>
    <property type="project" value="TreeGrafter"/>
</dbReference>
<dbReference type="EMBL" id="CABIJS010000333">
    <property type="protein sequence ID" value="VUZ49431.1"/>
    <property type="molecule type" value="Genomic_DNA"/>
</dbReference>
<feature type="compositionally biased region" description="Polar residues" evidence="5">
    <location>
        <begin position="209"/>
        <end position="224"/>
    </location>
</feature>
<evidence type="ECO:0000259" key="6">
    <source>
        <dbReference type="PROSITE" id="PS51265"/>
    </source>
</evidence>
<protein>
    <recommendedName>
        <fullName evidence="6">DBF4-type domain-containing protein</fullName>
    </recommendedName>
</protein>
<feature type="domain" description="DBF4-type" evidence="6">
    <location>
        <begin position="277"/>
        <end position="326"/>
    </location>
</feature>
<sequence>RVFLHLIRSDQLTKILSRLGADVRPFFDRSVEIVIYNPGARQSPTSIQNVQQTPSPSLSRGRAMVMAANQGATPKQQDVLSQARTLGIRLVTTEEVRGWIRELPENVLRAISGKEEEPTPEYFDPDTDRRFDVRSLRGSVVKVTDRRNPFRPLFAENTNFVKGLWPSIRTLIPSNPSSSADLHAHQSHPTAGSEPIRRPLTLTTATTPQPSGQEIQTAAPATNVITTQTPTQPPITLPTAEITATTFTGPFGSRQFESPAAAGHTESERRSLKSKRREEPSGYCELCATHFQKLYEHLHSTEHTDFANNPENFRGIDNALSAFQGIEQDLKQYMQSMVHQPSTSVTQTPFVTPSRSDTGPVAPVSRTPSSPPQHTVMSRQHGQSPPIPEPFPLPPPLTPIHRPPREYADNIPVLFSDDEPSMPALYPLPPSPLPPSHQSLAQVAAQSQEFYDSAGFEPSIPLVPQEEPNQNYFFPSDFSQTLVAHPRRQPNLPEWRRVKQKLLR</sequence>
<name>A0A564YQ77_HYMDI</name>
<dbReference type="GO" id="GO:0008270">
    <property type="term" value="F:zinc ion binding"/>
    <property type="evidence" value="ECO:0007669"/>
    <property type="project" value="UniProtKB-KW"/>
</dbReference>
<organism evidence="7 8">
    <name type="scientific">Hymenolepis diminuta</name>
    <name type="common">Rat tapeworm</name>
    <dbReference type="NCBI Taxonomy" id="6216"/>
    <lineage>
        <taxon>Eukaryota</taxon>
        <taxon>Metazoa</taxon>
        <taxon>Spiralia</taxon>
        <taxon>Lophotrochozoa</taxon>
        <taxon>Platyhelminthes</taxon>
        <taxon>Cestoda</taxon>
        <taxon>Eucestoda</taxon>
        <taxon>Cyclophyllidea</taxon>
        <taxon>Hymenolepididae</taxon>
        <taxon>Hymenolepis</taxon>
    </lineage>
</organism>
<dbReference type="Proteomes" id="UP000321570">
    <property type="component" value="Unassembled WGS sequence"/>
</dbReference>
<feature type="region of interest" description="Disordered" evidence="5">
    <location>
        <begin position="251"/>
        <end position="281"/>
    </location>
</feature>
<feature type="compositionally biased region" description="Basic and acidic residues" evidence="5">
    <location>
        <begin position="265"/>
        <end position="280"/>
    </location>
</feature>
<dbReference type="InterPro" id="IPR051590">
    <property type="entry name" value="Replication_Regulatory_Kinase"/>
</dbReference>
<feature type="compositionally biased region" description="Low complexity" evidence="5">
    <location>
        <begin position="198"/>
        <end position="208"/>
    </location>
</feature>